<dbReference type="Pfam" id="PF02080">
    <property type="entry name" value="TrkA_C"/>
    <property type="match status" value="2"/>
</dbReference>
<dbReference type="Gene3D" id="3.30.70.1450">
    <property type="entry name" value="Regulator of K+ conductance, C-terminal domain"/>
    <property type="match status" value="2"/>
</dbReference>
<dbReference type="KEGG" id="deo:CAY53_04770"/>
<dbReference type="Gene3D" id="1.10.287.70">
    <property type="match status" value="1"/>
</dbReference>
<gene>
    <name evidence="6" type="ORF">CAY53_04770</name>
</gene>
<evidence type="ECO:0000256" key="3">
    <source>
        <dbReference type="SAM" id="Phobius"/>
    </source>
</evidence>
<feature type="domain" description="RCK N-terminal" evidence="4">
    <location>
        <begin position="355"/>
        <end position="468"/>
    </location>
</feature>
<evidence type="ECO:0000259" key="4">
    <source>
        <dbReference type="PROSITE" id="PS51201"/>
    </source>
</evidence>
<sequence>MFKTIATLLSMLLQKEGNARNRWFLIRFCAMLLVLIAICSLLFHAIMLYENRHYSWFTGVYWTFTTMSTLGYGDITFTSDVGKVFSTFVLLTGMVLLLSMLPFIFIQFFYVPWLERQNRARVPRTVPNTLSGHVIFTHFDHVAEILLDRLKQYGTEHIIVTPELSQALELHDRGYRVLFGGLDDPETYRKLRIDQAAMVVVLNDDMVATNIIFTIREVCAGVPTVANADLTDSVDILKVAGSTHVFQFTRLLGKSLARRVLGVSMTSNIIGEFGRLRIAEVPAMGTWLQDKSIAETRLRQVAGVNIVGLWQEGQFQLPRPDTVIGESTVLILAGTLEQLQCFDQSILLTSGESARQHAVLILGGGRVGEAICENLRARGIDYRVVEKQPLSRADKRIIHGSAADLEILLQAGLKTTPSIIITTHDDDLNIYLTIYCRRLRPDVQIISRASFDRNINTLHRAGANLVMSFSSLVTATVTNLLKPEQMLMLSEGLNVFRAALNPKLDGQCLSELRLRQDIGCSVVAIKRGEKIDVNPDPTQPLSLGDELVLIGSAESEKRYHELYPEQPANEQEEDSLPKGADDEHGNPEFGEEHEVAGHGHELKR</sequence>
<dbReference type="InterPro" id="IPR006037">
    <property type="entry name" value="RCK_C"/>
</dbReference>
<dbReference type="Gene3D" id="3.40.50.720">
    <property type="entry name" value="NAD(P)-binding Rossmann-like Domain"/>
    <property type="match status" value="2"/>
</dbReference>
<feature type="transmembrane region" description="Helical" evidence="3">
    <location>
        <begin position="53"/>
        <end position="72"/>
    </location>
</feature>
<keyword evidence="3" id="KW-0472">Membrane</keyword>
<dbReference type="Pfam" id="PF02254">
    <property type="entry name" value="TrkA_N"/>
    <property type="match status" value="2"/>
</dbReference>
<feature type="region of interest" description="Disordered" evidence="2">
    <location>
        <begin position="558"/>
        <end position="604"/>
    </location>
</feature>
<feature type="domain" description="RCK C-terminal" evidence="5">
    <location>
        <begin position="263"/>
        <end position="348"/>
    </location>
</feature>
<feature type="transmembrane region" description="Helical" evidence="3">
    <location>
        <begin position="24"/>
        <end position="47"/>
    </location>
</feature>
<proteinExistence type="predicted"/>
<feature type="domain" description="RCK C-terminal" evidence="5">
    <location>
        <begin position="481"/>
        <end position="565"/>
    </location>
</feature>
<reference evidence="6" key="2">
    <citation type="journal article" date="2018" name="MBio">
        <title>Insights into the evolution of host association through the isolation and characterization of a novel human periodontal pathobiont, Desulfobulbus oralis.</title>
        <authorList>
            <person name="Cross K.L."/>
            <person name="Chirania P."/>
            <person name="Xiong W."/>
            <person name="Beall C.J."/>
            <person name="Elkins J.G."/>
            <person name="Giannone R.J."/>
            <person name="Griffen A.L."/>
            <person name="Guss A.M."/>
            <person name="Hettich R.L."/>
            <person name="Joshi S.S."/>
            <person name="Mokrzan E.M."/>
            <person name="Martin R.K."/>
            <person name="Zhulin I.B."/>
            <person name="Leys E.J."/>
            <person name="Podar M."/>
        </authorList>
    </citation>
    <scope>NUCLEOTIDE SEQUENCE [LARGE SCALE GENOMIC DNA]</scope>
    <source>
        <strain evidence="6">ORNL</strain>
    </source>
</reference>
<dbReference type="InterPro" id="IPR036721">
    <property type="entry name" value="RCK_C_sf"/>
</dbReference>
<reference evidence="6" key="1">
    <citation type="submission" date="2017-05" db="EMBL/GenBank/DDBJ databases">
        <authorList>
            <person name="Song R."/>
            <person name="Chenine A.L."/>
            <person name="Ruprecht R.M."/>
        </authorList>
    </citation>
    <scope>NUCLEOTIDE SEQUENCE</scope>
    <source>
        <strain evidence="6">ORNL</strain>
    </source>
</reference>
<dbReference type="PANTHER" id="PTHR43833:SF13">
    <property type="entry name" value="POTASSIUM CHANNEL PROTEIN 2-RELATED"/>
    <property type="match status" value="1"/>
</dbReference>
<dbReference type="SUPFAM" id="SSF81324">
    <property type="entry name" value="Voltage-gated potassium channels"/>
    <property type="match status" value="1"/>
</dbReference>
<dbReference type="RefSeq" id="WP_104936159.1">
    <property type="nucleotide sequence ID" value="NZ_CP021255.1"/>
</dbReference>
<keyword evidence="7" id="KW-1185">Reference proteome</keyword>
<comment type="subcellular location">
    <subcellularLocation>
        <location evidence="1">Cell membrane</location>
        <topology evidence="1">Multi-pass membrane protein</topology>
    </subcellularLocation>
</comment>
<keyword evidence="3" id="KW-1133">Transmembrane helix</keyword>
<dbReference type="Pfam" id="PF07885">
    <property type="entry name" value="Ion_trans_2"/>
    <property type="match status" value="1"/>
</dbReference>
<organism evidence="6 7">
    <name type="scientific">Desulfobulbus oralis</name>
    <dbReference type="NCBI Taxonomy" id="1986146"/>
    <lineage>
        <taxon>Bacteria</taxon>
        <taxon>Pseudomonadati</taxon>
        <taxon>Thermodesulfobacteriota</taxon>
        <taxon>Desulfobulbia</taxon>
        <taxon>Desulfobulbales</taxon>
        <taxon>Desulfobulbaceae</taxon>
        <taxon>Desulfobulbus</taxon>
    </lineage>
</organism>
<feature type="transmembrane region" description="Helical" evidence="3">
    <location>
        <begin position="84"/>
        <end position="110"/>
    </location>
</feature>
<dbReference type="PANTHER" id="PTHR43833">
    <property type="entry name" value="POTASSIUM CHANNEL PROTEIN 2-RELATED-RELATED"/>
    <property type="match status" value="1"/>
</dbReference>
<feature type="compositionally biased region" description="Basic and acidic residues" evidence="2">
    <location>
        <begin position="575"/>
        <end position="604"/>
    </location>
</feature>
<evidence type="ECO:0000313" key="7">
    <source>
        <dbReference type="Proteomes" id="UP000239867"/>
    </source>
</evidence>
<dbReference type="SUPFAM" id="SSF116726">
    <property type="entry name" value="TrkA C-terminal domain-like"/>
    <property type="match status" value="2"/>
</dbReference>
<keyword evidence="3" id="KW-0812">Transmembrane</keyword>
<dbReference type="InterPro" id="IPR013099">
    <property type="entry name" value="K_chnl_dom"/>
</dbReference>
<dbReference type="AlphaFoldDB" id="A0A2L1GMP7"/>
<name>A0A2L1GMP7_9BACT</name>
<accession>A0A2L1GMP7</accession>
<dbReference type="InterPro" id="IPR036291">
    <property type="entry name" value="NAD(P)-bd_dom_sf"/>
</dbReference>
<dbReference type="Proteomes" id="UP000239867">
    <property type="component" value="Chromosome"/>
</dbReference>
<evidence type="ECO:0000256" key="2">
    <source>
        <dbReference type="SAM" id="MobiDB-lite"/>
    </source>
</evidence>
<dbReference type="InterPro" id="IPR003148">
    <property type="entry name" value="RCK_N"/>
</dbReference>
<dbReference type="SUPFAM" id="SSF51735">
    <property type="entry name" value="NAD(P)-binding Rossmann-fold domains"/>
    <property type="match status" value="2"/>
</dbReference>
<dbReference type="GO" id="GO:0005886">
    <property type="term" value="C:plasma membrane"/>
    <property type="evidence" value="ECO:0007669"/>
    <property type="project" value="UniProtKB-SubCell"/>
</dbReference>
<dbReference type="EMBL" id="CP021255">
    <property type="protein sequence ID" value="AVD70877.1"/>
    <property type="molecule type" value="Genomic_DNA"/>
</dbReference>
<dbReference type="GO" id="GO:0008324">
    <property type="term" value="F:monoatomic cation transmembrane transporter activity"/>
    <property type="evidence" value="ECO:0007669"/>
    <property type="project" value="InterPro"/>
</dbReference>
<protein>
    <submittedName>
        <fullName evidence="6">Potassium transporter TrkA</fullName>
    </submittedName>
</protein>
<dbReference type="InterPro" id="IPR050721">
    <property type="entry name" value="Trk_Ktr_HKT_K-transport"/>
</dbReference>
<dbReference type="GO" id="GO:0006813">
    <property type="term" value="P:potassium ion transport"/>
    <property type="evidence" value="ECO:0007669"/>
    <property type="project" value="InterPro"/>
</dbReference>
<evidence type="ECO:0000256" key="1">
    <source>
        <dbReference type="ARBA" id="ARBA00004651"/>
    </source>
</evidence>
<evidence type="ECO:0000313" key="6">
    <source>
        <dbReference type="EMBL" id="AVD70877.1"/>
    </source>
</evidence>
<dbReference type="PROSITE" id="PS51202">
    <property type="entry name" value="RCK_C"/>
    <property type="match status" value="2"/>
</dbReference>
<dbReference type="OrthoDB" id="9799090at2"/>
<evidence type="ECO:0000259" key="5">
    <source>
        <dbReference type="PROSITE" id="PS51202"/>
    </source>
</evidence>
<dbReference type="PROSITE" id="PS51201">
    <property type="entry name" value="RCK_N"/>
    <property type="match status" value="1"/>
</dbReference>